<protein>
    <submittedName>
        <fullName evidence="1">Uncharacterized protein</fullName>
    </submittedName>
</protein>
<name>A0AAD8BMY9_BIOPF</name>
<gene>
    <name evidence="1" type="ORF">Bpfe_013041</name>
</gene>
<organism evidence="1 2">
    <name type="scientific">Biomphalaria pfeifferi</name>
    <name type="common">Bloodfluke planorb</name>
    <name type="synonym">Freshwater snail</name>
    <dbReference type="NCBI Taxonomy" id="112525"/>
    <lineage>
        <taxon>Eukaryota</taxon>
        <taxon>Metazoa</taxon>
        <taxon>Spiralia</taxon>
        <taxon>Lophotrochozoa</taxon>
        <taxon>Mollusca</taxon>
        <taxon>Gastropoda</taxon>
        <taxon>Heterobranchia</taxon>
        <taxon>Euthyneura</taxon>
        <taxon>Panpulmonata</taxon>
        <taxon>Hygrophila</taxon>
        <taxon>Lymnaeoidea</taxon>
        <taxon>Planorbidae</taxon>
        <taxon>Biomphalaria</taxon>
    </lineage>
</organism>
<evidence type="ECO:0000313" key="1">
    <source>
        <dbReference type="EMBL" id="KAK0057523.1"/>
    </source>
</evidence>
<accession>A0AAD8BMY9</accession>
<dbReference type="Proteomes" id="UP001233172">
    <property type="component" value="Unassembled WGS sequence"/>
</dbReference>
<comment type="caution">
    <text evidence="1">The sequence shown here is derived from an EMBL/GenBank/DDBJ whole genome shotgun (WGS) entry which is preliminary data.</text>
</comment>
<reference evidence="1" key="2">
    <citation type="submission" date="2023-04" db="EMBL/GenBank/DDBJ databases">
        <authorList>
            <person name="Bu L."/>
            <person name="Lu L."/>
            <person name="Laidemitt M.R."/>
            <person name="Zhang S.M."/>
            <person name="Mutuku M."/>
            <person name="Mkoji G."/>
            <person name="Steinauer M."/>
            <person name="Loker E.S."/>
        </authorList>
    </citation>
    <scope>NUCLEOTIDE SEQUENCE</scope>
    <source>
        <strain evidence="1">KasaAsao</strain>
        <tissue evidence="1">Whole Snail</tissue>
    </source>
</reference>
<proteinExistence type="predicted"/>
<dbReference type="EMBL" id="JASAOG010000054">
    <property type="protein sequence ID" value="KAK0057523.1"/>
    <property type="molecule type" value="Genomic_DNA"/>
</dbReference>
<keyword evidence="2" id="KW-1185">Reference proteome</keyword>
<dbReference type="AlphaFoldDB" id="A0AAD8BMY9"/>
<sequence>MKIEGAVTDFRPEGNFHPAEVDAGRWGTGYVSTVNITFALNVFDESAIILVLQFLPEAEHKGRRGTLQ</sequence>
<reference evidence="1" key="1">
    <citation type="journal article" date="2023" name="PLoS Negl. Trop. Dis.">
        <title>A genome sequence for Biomphalaria pfeifferi, the major vector snail for the human-infecting parasite Schistosoma mansoni.</title>
        <authorList>
            <person name="Bu L."/>
            <person name="Lu L."/>
            <person name="Laidemitt M.R."/>
            <person name="Zhang S.M."/>
            <person name="Mutuku M."/>
            <person name="Mkoji G."/>
            <person name="Steinauer M."/>
            <person name="Loker E.S."/>
        </authorList>
    </citation>
    <scope>NUCLEOTIDE SEQUENCE</scope>
    <source>
        <strain evidence="1">KasaAsao</strain>
    </source>
</reference>
<evidence type="ECO:0000313" key="2">
    <source>
        <dbReference type="Proteomes" id="UP001233172"/>
    </source>
</evidence>